<protein>
    <submittedName>
        <fullName evidence="2">Uncharacterized protein</fullName>
    </submittedName>
</protein>
<dbReference type="RefSeq" id="WP_152590043.1">
    <property type="nucleotide sequence ID" value="NZ_JACJSI010000001.1"/>
</dbReference>
<keyword evidence="3" id="KW-1185">Reference proteome</keyword>
<evidence type="ECO:0000313" key="3">
    <source>
        <dbReference type="Proteomes" id="UP000623440"/>
    </source>
</evidence>
<accession>A0ABR8DIH6</accession>
<evidence type="ECO:0000313" key="2">
    <source>
        <dbReference type="EMBL" id="MBD2528208.1"/>
    </source>
</evidence>
<reference evidence="2 3" key="1">
    <citation type="journal article" date="2020" name="ISME J.">
        <title>Comparative genomics reveals insights into cyanobacterial evolution and habitat adaptation.</title>
        <authorList>
            <person name="Chen M.Y."/>
            <person name="Teng W.K."/>
            <person name="Zhao L."/>
            <person name="Hu C.X."/>
            <person name="Zhou Y.K."/>
            <person name="Han B.P."/>
            <person name="Song L.R."/>
            <person name="Shu W.S."/>
        </authorList>
    </citation>
    <scope>NUCLEOTIDE SEQUENCE [LARGE SCALE GENOMIC DNA]</scope>
    <source>
        <strain evidence="2 3">FACHB-838</strain>
    </source>
</reference>
<comment type="caution">
    <text evidence="2">The sequence shown here is derived from an EMBL/GenBank/DDBJ whole genome shotgun (WGS) entry which is preliminary data.</text>
</comment>
<dbReference type="Proteomes" id="UP000623440">
    <property type="component" value="Unassembled WGS sequence"/>
</dbReference>
<dbReference type="EMBL" id="JACJSI010000001">
    <property type="protein sequence ID" value="MBD2528208.1"/>
    <property type="molecule type" value="Genomic_DNA"/>
</dbReference>
<gene>
    <name evidence="2" type="ORF">H6G97_01020</name>
</gene>
<feature type="coiled-coil region" evidence="1">
    <location>
        <begin position="58"/>
        <end position="85"/>
    </location>
</feature>
<organism evidence="2 3">
    <name type="scientific">Nostoc flagelliforme FACHB-838</name>
    <dbReference type="NCBI Taxonomy" id="2692904"/>
    <lineage>
        <taxon>Bacteria</taxon>
        <taxon>Bacillati</taxon>
        <taxon>Cyanobacteriota</taxon>
        <taxon>Cyanophyceae</taxon>
        <taxon>Nostocales</taxon>
        <taxon>Nostocaceae</taxon>
        <taxon>Nostoc</taxon>
    </lineage>
</organism>
<keyword evidence="1" id="KW-0175">Coiled coil</keyword>
<proteinExistence type="predicted"/>
<evidence type="ECO:0000256" key="1">
    <source>
        <dbReference type="SAM" id="Coils"/>
    </source>
</evidence>
<name>A0ABR8DIH6_9NOSO</name>
<sequence>MAKRQTTKLSNQIIVRMDDETKEAFMNKANAEGKTASELIMGWIRSYMTEELQKTPDLAKMQADLENLKQQVAALQNEYLGKLAA</sequence>